<evidence type="ECO:0000256" key="1">
    <source>
        <dbReference type="SAM" id="MobiDB-lite"/>
    </source>
</evidence>
<reference evidence="2" key="1">
    <citation type="submission" date="2020-12" db="EMBL/GenBank/DDBJ databases">
        <authorList>
            <consortium name="Molecular Ecology Group"/>
        </authorList>
    </citation>
    <scope>NUCLEOTIDE SEQUENCE</scope>
    <source>
        <strain evidence="2">TBG_1078</strain>
    </source>
</reference>
<feature type="compositionally biased region" description="Low complexity" evidence="1">
    <location>
        <begin position="1"/>
        <end position="17"/>
    </location>
</feature>
<gene>
    <name evidence="2" type="ORF">NYPRO_LOCUS7805</name>
</gene>
<feature type="compositionally biased region" description="Polar residues" evidence="1">
    <location>
        <begin position="36"/>
        <end position="48"/>
    </location>
</feature>
<sequence>MLGQSAAAALQMSAPAPSKELERHQAGGLCAAPFSPTFSPKHSQEPGNSQLQLPSQHLHTPPPTLPIPPTPGQEAAKKVALPAALLSGAALWLNSEQHRGTCKSAAELQEFHGSFSWSFQQVLLSHPCTEVTALAVSSVRIKFPFVPSLYEVISTIESDISLPLGLRDFFSMFVTLCVFFKICPSRSAGFPGLNGLFTGGEDSGPKVRVTKLYKVSCLGSWSTNPSG</sequence>
<dbReference type="EMBL" id="CAJHUB010000673">
    <property type="protein sequence ID" value="CAD7675010.1"/>
    <property type="molecule type" value="Genomic_DNA"/>
</dbReference>
<accession>A0A811YBS6</accession>
<feature type="compositionally biased region" description="Low complexity" evidence="1">
    <location>
        <begin position="49"/>
        <end position="59"/>
    </location>
</feature>
<dbReference type="Proteomes" id="UP000645828">
    <property type="component" value="Unassembled WGS sequence"/>
</dbReference>
<feature type="region of interest" description="Disordered" evidence="1">
    <location>
        <begin position="1"/>
        <end position="67"/>
    </location>
</feature>
<name>A0A811YBS6_NYCPR</name>
<organism evidence="2 3">
    <name type="scientific">Nyctereutes procyonoides</name>
    <name type="common">Raccoon dog</name>
    <name type="synonym">Canis procyonoides</name>
    <dbReference type="NCBI Taxonomy" id="34880"/>
    <lineage>
        <taxon>Eukaryota</taxon>
        <taxon>Metazoa</taxon>
        <taxon>Chordata</taxon>
        <taxon>Craniata</taxon>
        <taxon>Vertebrata</taxon>
        <taxon>Euteleostomi</taxon>
        <taxon>Mammalia</taxon>
        <taxon>Eutheria</taxon>
        <taxon>Laurasiatheria</taxon>
        <taxon>Carnivora</taxon>
        <taxon>Caniformia</taxon>
        <taxon>Canidae</taxon>
        <taxon>Nyctereutes</taxon>
    </lineage>
</organism>
<protein>
    <submittedName>
        <fullName evidence="2">(raccoon dog) hypothetical protein</fullName>
    </submittedName>
</protein>
<proteinExistence type="predicted"/>
<comment type="caution">
    <text evidence="2">The sequence shown here is derived from an EMBL/GenBank/DDBJ whole genome shotgun (WGS) entry which is preliminary data.</text>
</comment>
<evidence type="ECO:0000313" key="2">
    <source>
        <dbReference type="EMBL" id="CAD7675010.1"/>
    </source>
</evidence>
<keyword evidence="3" id="KW-1185">Reference proteome</keyword>
<evidence type="ECO:0000313" key="3">
    <source>
        <dbReference type="Proteomes" id="UP000645828"/>
    </source>
</evidence>
<dbReference type="AlphaFoldDB" id="A0A811YBS6"/>